<dbReference type="OrthoDB" id="7851174at2759"/>
<dbReference type="AlphaFoldDB" id="A0A1X7SV33"/>
<dbReference type="InParanoid" id="A0A1X7SV33"/>
<reference evidence="8" key="1">
    <citation type="journal article" date="2010" name="Nature">
        <title>The Amphimedon queenslandica genome and the evolution of animal complexity.</title>
        <authorList>
            <person name="Srivastava M."/>
            <person name="Simakov O."/>
            <person name="Chapman J."/>
            <person name="Fahey B."/>
            <person name="Gauthier M.E."/>
            <person name="Mitros T."/>
            <person name="Richards G.S."/>
            <person name="Conaco C."/>
            <person name="Dacre M."/>
            <person name="Hellsten U."/>
            <person name="Larroux C."/>
            <person name="Putnam N.H."/>
            <person name="Stanke M."/>
            <person name="Adamska M."/>
            <person name="Darling A."/>
            <person name="Degnan S.M."/>
            <person name="Oakley T.H."/>
            <person name="Plachetzki D.C."/>
            <person name="Zhai Y."/>
            <person name="Adamski M."/>
            <person name="Calcino A."/>
            <person name="Cummins S.F."/>
            <person name="Goodstein D.M."/>
            <person name="Harris C."/>
            <person name="Jackson D.J."/>
            <person name="Leys S.P."/>
            <person name="Shu S."/>
            <person name="Woodcroft B.J."/>
            <person name="Vervoort M."/>
            <person name="Kosik K.S."/>
            <person name="Manning G."/>
            <person name="Degnan B.M."/>
            <person name="Rokhsar D.S."/>
        </authorList>
    </citation>
    <scope>NUCLEOTIDE SEQUENCE [LARGE SCALE GENOMIC DNA]</scope>
</reference>
<evidence type="ECO:0000313" key="7">
    <source>
        <dbReference type="EnsemblMetazoa" id="Aqu2.1.05938_001"/>
    </source>
</evidence>
<dbReference type="PANTHER" id="PTHR24068">
    <property type="entry name" value="UBIQUITIN-CONJUGATING ENZYME E2"/>
    <property type="match status" value="1"/>
</dbReference>
<dbReference type="KEGG" id="aqu:100631719"/>
<organism evidence="7">
    <name type="scientific">Amphimedon queenslandica</name>
    <name type="common">Sponge</name>
    <dbReference type="NCBI Taxonomy" id="400682"/>
    <lineage>
        <taxon>Eukaryota</taxon>
        <taxon>Metazoa</taxon>
        <taxon>Porifera</taxon>
        <taxon>Demospongiae</taxon>
        <taxon>Heteroscleromorpha</taxon>
        <taxon>Haplosclerida</taxon>
        <taxon>Niphatidae</taxon>
        <taxon>Amphimedon</taxon>
    </lineage>
</organism>
<dbReference type="Gene3D" id="3.10.110.10">
    <property type="entry name" value="Ubiquitin Conjugating Enzyme"/>
    <property type="match status" value="1"/>
</dbReference>
<dbReference type="EC" id="2.3.2.23" evidence="1"/>
<dbReference type="GO" id="GO:0061631">
    <property type="term" value="F:ubiquitin conjugating enzyme activity"/>
    <property type="evidence" value="ECO:0007669"/>
    <property type="project" value="UniProtKB-EC"/>
</dbReference>
<keyword evidence="5" id="KW-0067">ATP-binding</keyword>
<dbReference type="SMART" id="SM00212">
    <property type="entry name" value="UBCc"/>
    <property type="match status" value="1"/>
</dbReference>
<dbReference type="GO" id="GO:0005524">
    <property type="term" value="F:ATP binding"/>
    <property type="evidence" value="ECO:0007669"/>
    <property type="project" value="UniProtKB-KW"/>
</dbReference>
<keyword evidence="8" id="KW-1185">Reference proteome</keyword>
<dbReference type="Proteomes" id="UP000007879">
    <property type="component" value="Unassembled WGS sequence"/>
</dbReference>
<dbReference type="EnsemblMetazoa" id="XM_003391543.2">
    <property type="protein sequence ID" value="XP_003391591.1"/>
    <property type="gene ID" value="LOC100631719"/>
</dbReference>
<evidence type="ECO:0000256" key="2">
    <source>
        <dbReference type="ARBA" id="ARBA00022679"/>
    </source>
</evidence>
<dbReference type="Pfam" id="PF00179">
    <property type="entry name" value="UQ_con"/>
    <property type="match status" value="1"/>
</dbReference>
<feature type="domain" description="UBC core" evidence="6">
    <location>
        <begin position="9"/>
        <end position="155"/>
    </location>
</feature>
<keyword evidence="3" id="KW-0547">Nucleotide-binding</keyword>
<dbReference type="eggNOG" id="KOG0417">
    <property type="taxonomic scope" value="Eukaryota"/>
</dbReference>
<evidence type="ECO:0000313" key="8">
    <source>
        <dbReference type="Proteomes" id="UP000007879"/>
    </source>
</evidence>
<dbReference type="PROSITE" id="PS50127">
    <property type="entry name" value="UBC_2"/>
    <property type="match status" value="1"/>
</dbReference>
<dbReference type="EnsemblMetazoa" id="Aqu2.1.05938_001">
    <property type="protein sequence ID" value="Aqu2.1.05938_001"/>
    <property type="gene ID" value="Aqu2.1.05938"/>
</dbReference>
<name>A0A1X7SV33_AMPQE</name>
<dbReference type="InterPro" id="IPR000608">
    <property type="entry name" value="UBC"/>
</dbReference>
<evidence type="ECO:0000256" key="4">
    <source>
        <dbReference type="ARBA" id="ARBA00022786"/>
    </source>
</evidence>
<dbReference type="FunFam" id="3.10.110.10:FF:000060">
    <property type="entry name" value="Ubiquitin conjugating enzyme (UbcB)"/>
    <property type="match status" value="1"/>
</dbReference>
<protein>
    <recommendedName>
        <fullName evidence="1">E2 ubiquitin-conjugating enzyme</fullName>
        <ecNumber evidence="1">2.3.2.23</ecNumber>
    </recommendedName>
</protein>
<reference evidence="7" key="2">
    <citation type="submission" date="2017-05" db="UniProtKB">
        <authorList>
            <consortium name="EnsemblMetazoa"/>
        </authorList>
    </citation>
    <scope>IDENTIFICATION</scope>
</reference>
<gene>
    <name evidence="7" type="primary">100631719</name>
</gene>
<evidence type="ECO:0000256" key="1">
    <source>
        <dbReference type="ARBA" id="ARBA00012486"/>
    </source>
</evidence>
<keyword evidence="4" id="KW-0833">Ubl conjugation pathway</keyword>
<proteinExistence type="predicted"/>
<dbReference type="STRING" id="400682.A0A1X7SV33"/>
<keyword evidence="2" id="KW-0808">Transferase</keyword>
<dbReference type="InterPro" id="IPR016135">
    <property type="entry name" value="UBQ-conjugating_enzyme/RWD"/>
</dbReference>
<accession>A0A1X7SV33</accession>
<dbReference type="SUPFAM" id="SSF54495">
    <property type="entry name" value="UBC-like"/>
    <property type="match status" value="1"/>
</dbReference>
<evidence type="ECO:0000256" key="3">
    <source>
        <dbReference type="ARBA" id="ARBA00022741"/>
    </source>
</evidence>
<sequence length="156" mass="17869">MADHFKIPAVIRRLKKEEDQIKNEPPVGCHAESVSENYGTWKATILGPEGTPYENGLFYLKMEIHEEYPFKPPKVWFTTKIYHVNVDSDGWISLDILNDGWSPALKISKILSTVRSLLVDPDPDWAVGGEVYAAFTKNRSQYDETAKEWTQKHAMD</sequence>
<evidence type="ECO:0000259" key="6">
    <source>
        <dbReference type="PROSITE" id="PS50127"/>
    </source>
</evidence>
<evidence type="ECO:0000256" key="5">
    <source>
        <dbReference type="ARBA" id="ARBA00022840"/>
    </source>
</evidence>